<dbReference type="EMBL" id="FQ032807">
    <property type="protein sequence ID" value="CBL87098.1"/>
    <property type="molecule type" value="Genomic_DNA"/>
</dbReference>
<proteinExistence type="predicted"/>
<dbReference type="NCBIfam" id="TIGR04131">
    <property type="entry name" value="Bac_Flav_CTERM"/>
    <property type="match status" value="1"/>
</dbReference>
<protein>
    <recommendedName>
        <fullName evidence="2">Gliding motility-associated C-terminal domain-containing protein</fullName>
    </recommendedName>
</protein>
<dbReference type="InterPro" id="IPR028974">
    <property type="entry name" value="TSP_type-3_rpt"/>
</dbReference>
<evidence type="ECO:0000313" key="1">
    <source>
        <dbReference type="EMBL" id="CBL87098.1"/>
    </source>
</evidence>
<dbReference type="GO" id="GO:0005509">
    <property type="term" value="F:calcium ion binding"/>
    <property type="evidence" value="ECO:0007669"/>
    <property type="project" value="InterPro"/>
</dbReference>
<gene>
    <name evidence="1" type="ORF">S3_805_0033</name>
</gene>
<reference evidence="1" key="2">
    <citation type="journal article" date="2012" name="Environ. Microbiol.">
        <title>Genomic content of uncultured Bacteroidetes from contrasting oceanic provinces in the North Atlantic Ocean.</title>
        <authorList>
            <person name="Gomez-Pereira P.R."/>
            <person name="Schuler M."/>
            <person name="Fuchs B.M."/>
            <person name="Bennke C."/>
            <person name="Teeling H."/>
            <person name="Waldmann J."/>
            <person name="Richter M."/>
            <person name="Barbe V."/>
            <person name="Bataille E."/>
            <person name="Glockner F.O."/>
            <person name="Amann R."/>
        </authorList>
    </citation>
    <scope>NUCLEOTIDE SEQUENCE</scope>
</reference>
<accession>F4MLT5</accession>
<dbReference type="InterPro" id="IPR026341">
    <property type="entry name" value="T9SS_type_B"/>
</dbReference>
<dbReference type="Gene3D" id="4.10.1080.10">
    <property type="entry name" value="TSP type-3 repeat"/>
    <property type="match status" value="1"/>
</dbReference>
<dbReference type="PROSITE" id="PS00018">
    <property type="entry name" value="EF_HAND_1"/>
    <property type="match status" value="2"/>
</dbReference>
<dbReference type="Pfam" id="PF13585">
    <property type="entry name" value="CHU_C"/>
    <property type="match status" value="1"/>
</dbReference>
<reference evidence="1" key="1">
    <citation type="submission" date="2010-05" db="EMBL/GenBank/DDBJ databases">
        <authorList>
            <person name="Genoscope - CEA"/>
        </authorList>
    </citation>
    <scope>NUCLEOTIDE SEQUENCE</scope>
</reference>
<sequence>MVVLGSDDNIIDGDIYSSISIRINPLYSDPLYSSLSNYDVVIINLDNDRDQDNDTVFDADDNCITTANIYQDDHDGDGIGDLCDIDIDGDGVLNSDEFLDNTDPFAPCSFIFQSITLAVLEVGDCDLDGIIDRIDLDDDNDGILDTDELFEDADLDGIPNTLDLDSDSDGCFDVLEASYMDLDEDGILGSGLIEVDELGRVLNHGGYQIPPDNDNNTISDYKEVGQQFVLESSLEPTTLFSSIQIILSVSVSAESIASYQWQINNGSEEFPVWENISEDNSYMGTLTNQLLISQASKFIENREFRVLVNNLLFVCQEALISSTQIIEADLIISNAFSPDGDGINDTWEIQGLDSNEGYTLTVFNRWQNLVYKTTQYENDWTGNSIYSSLFSFDSKLPEGTYFYWIEWEDLRPPITGYVYIRRRDN</sequence>
<organism evidence="1">
    <name type="scientific">uncultured Flavobacteriia bacterium</name>
    <dbReference type="NCBI Taxonomy" id="212695"/>
    <lineage>
        <taxon>Bacteria</taxon>
        <taxon>Pseudomonadati</taxon>
        <taxon>Bacteroidota</taxon>
        <taxon>Flavobacteriia</taxon>
        <taxon>environmental samples</taxon>
    </lineage>
</organism>
<dbReference type="SUPFAM" id="SSF103647">
    <property type="entry name" value="TSP type-3 repeat"/>
    <property type="match status" value="1"/>
</dbReference>
<evidence type="ECO:0008006" key="2">
    <source>
        <dbReference type="Google" id="ProtNLM"/>
    </source>
</evidence>
<name>F4MLT5_9BACT</name>
<dbReference type="AlphaFoldDB" id="F4MLT5"/>
<dbReference type="InterPro" id="IPR018247">
    <property type="entry name" value="EF_Hand_1_Ca_BS"/>
</dbReference>